<dbReference type="PANTHER" id="PTHR31001:SF58">
    <property type="entry name" value="ZN(II)2CYS6 TRANSCRIPTION FACTOR (EUROFUNG)"/>
    <property type="match status" value="1"/>
</dbReference>
<comment type="caution">
    <text evidence="6">The sequence shown here is derived from an EMBL/GenBank/DDBJ whole genome shotgun (WGS) entry which is preliminary data.</text>
</comment>
<dbReference type="InterPro" id="IPR050613">
    <property type="entry name" value="Sec_Metabolite_Reg"/>
</dbReference>
<dbReference type="InterPro" id="IPR007219">
    <property type="entry name" value="XnlR_reg_dom"/>
</dbReference>
<comment type="subcellular location">
    <subcellularLocation>
        <location evidence="1">Nucleus</location>
    </subcellularLocation>
</comment>
<evidence type="ECO:0000313" key="6">
    <source>
        <dbReference type="EMBL" id="KAK0754483.1"/>
    </source>
</evidence>
<feature type="domain" description="Zn(2)-C6 fungal-type" evidence="5">
    <location>
        <begin position="33"/>
        <end position="64"/>
    </location>
</feature>
<dbReference type="CDD" id="cd00067">
    <property type="entry name" value="GAL4"/>
    <property type="match status" value="1"/>
</dbReference>
<accession>A0AA40KCU5</accession>
<dbReference type="Pfam" id="PF04082">
    <property type="entry name" value="Fungal_trans"/>
    <property type="match status" value="1"/>
</dbReference>
<proteinExistence type="predicted"/>
<evidence type="ECO:0000256" key="4">
    <source>
        <dbReference type="SAM" id="MobiDB-lite"/>
    </source>
</evidence>
<keyword evidence="3" id="KW-0539">Nucleus</keyword>
<gene>
    <name evidence="6" type="ORF">B0T18DRAFT_484942</name>
</gene>
<dbReference type="PROSITE" id="PS50048">
    <property type="entry name" value="ZN2_CY6_FUNGAL_2"/>
    <property type="match status" value="1"/>
</dbReference>
<dbReference type="SMART" id="SM00066">
    <property type="entry name" value="GAL4"/>
    <property type="match status" value="1"/>
</dbReference>
<dbReference type="GO" id="GO:0000981">
    <property type="term" value="F:DNA-binding transcription factor activity, RNA polymerase II-specific"/>
    <property type="evidence" value="ECO:0007669"/>
    <property type="project" value="InterPro"/>
</dbReference>
<keyword evidence="2" id="KW-0479">Metal-binding</keyword>
<feature type="region of interest" description="Disordered" evidence="4">
    <location>
        <begin position="73"/>
        <end position="116"/>
    </location>
</feature>
<reference evidence="6" key="1">
    <citation type="submission" date="2023-06" db="EMBL/GenBank/DDBJ databases">
        <title>Genome-scale phylogeny and comparative genomics of the fungal order Sordariales.</title>
        <authorList>
            <consortium name="Lawrence Berkeley National Laboratory"/>
            <person name="Hensen N."/>
            <person name="Bonometti L."/>
            <person name="Westerberg I."/>
            <person name="Brannstrom I.O."/>
            <person name="Guillou S."/>
            <person name="Cros-Aarteil S."/>
            <person name="Calhoun S."/>
            <person name="Haridas S."/>
            <person name="Kuo A."/>
            <person name="Mondo S."/>
            <person name="Pangilinan J."/>
            <person name="Riley R."/>
            <person name="LaButti K."/>
            <person name="Andreopoulos B."/>
            <person name="Lipzen A."/>
            <person name="Chen C."/>
            <person name="Yanf M."/>
            <person name="Daum C."/>
            <person name="Ng V."/>
            <person name="Clum A."/>
            <person name="Steindorff A."/>
            <person name="Ohm R."/>
            <person name="Martin F."/>
            <person name="Silar P."/>
            <person name="Natvig D."/>
            <person name="Lalanne C."/>
            <person name="Gautier V."/>
            <person name="Ament-velasquez S.L."/>
            <person name="Kruys A."/>
            <person name="Hutchinson M.I."/>
            <person name="Powell A.J."/>
            <person name="Barry K."/>
            <person name="Miller A.N."/>
            <person name="Grigoriev I.V."/>
            <person name="Debuchy R."/>
            <person name="Gladieux P."/>
            <person name="Thoren M.H."/>
            <person name="Johannesson H."/>
        </authorList>
    </citation>
    <scope>NUCLEOTIDE SEQUENCE</scope>
    <source>
        <strain evidence="6">SMH3187-1</strain>
    </source>
</reference>
<dbReference type="InterPro" id="IPR036864">
    <property type="entry name" value="Zn2-C6_fun-type_DNA-bd_sf"/>
</dbReference>
<dbReference type="AlphaFoldDB" id="A0AA40KCU5"/>
<dbReference type="EMBL" id="JAUKUD010000001">
    <property type="protein sequence ID" value="KAK0754483.1"/>
    <property type="molecule type" value="Genomic_DNA"/>
</dbReference>
<dbReference type="GO" id="GO:0005634">
    <property type="term" value="C:nucleus"/>
    <property type="evidence" value="ECO:0007669"/>
    <property type="project" value="UniProtKB-SubCell"/>
</dbReference>
<keyword evidence="7" id="KW-1185">Reference proteome</keyword>
<sequence length="667" mass="72831">MALRFRNLDLDSFESELKNKSGRKGPRVRDAKSCLECRTRRKRCSRGLPCAECHQRGPPLECVYASTPRYMRPHADPLPSPPDVSRVNSPEERISPQPTGHEPETDSDANAGPGSHVVARSPAVLKLSPAATSSQPVETANIFRASGLKTRMVGPSHWLAPCRDMMVLKAFLDRSTEFQSIWSSFGELKVLLQAYNPVPPSPFLSRADSDGTGLCTLLPDRAQCEERVTKFCQSYNRIYGIIHPAALRDDVRQVYSGTLANPVHVARVVMVVAIAMQDSEIDRMHGRMLAREVEDCVNSSLRFQKPCIGAVQNLLLLLLLKTISASDTDKMHDMLSLQGLTGQIMFNMGLHRDPAPFPAITPYYAELRKRLWACYLRLSVEFCMRSGTRFSVSLDETDCPLPTATNLASLSGHHDATTHEQDMTDASFAVAAAQLTSIIAPRATLLETWDLATSTTHHFHRLPSPLHPISHHLLWSHASRAALTACFVVGRLRALDARRTANPQHTTRVFHVLLGDSLASLARRLRARAHLGPVAAKASLVVAVAVGVTERLFADGDGNVAERLVAEGVRTAGREVGEMKAALGTQRGRATTTTFPAWKTTGSTSASGAACVIGSEFQDFMSSSHDGLFGSALVPDFCFGGSEGMVRAEFCPGQFGEVPVGFESLWE</sequence>
<dbReference type="GO" id="GO:0008270">
    <property type="term" value="F:zinc ion binding"/>
    <property type="evidence" value="ECO:0007669"/>
    <property type="project" value="InterPro"/>
</dbReference>
<evidence type="ECO:0000256" key="1">
    <source>
        <dbReference type="ARBA" id="ARBA00004123"/>
    </source>
</evidence>
<dbReference type="SUPFAM" id="SSF57701">
    <property type="entry name" value="Zn2/Cys6 DNA-binding domain"/>
    <property type="match status" value="1"/>
</dbReference>
<organism evidence="6 7">
    <name type="scientific">Schizothecium vesticola</name>
    <dbReference type="NCBI Taxonomy" id="314040"/>
    <lineage>
        <taxon>Eukaryota</taxon>
        <taxon>Fungi</taxon>
        <taxon>Dikarya</taxon>
        <taxon>Ascomycota</taxon>
        <taxon>Pezizomycotina</taxon>
        <taxon>Sordariomycetes</taxon>
        <taxon>Sordariomycetidae</taxon>
        <taxon>Sordariales</taxon>
        <taxon>Schizotheciaceae</taxon>
        <taxon>Schizothecium</taxon>
    </lineage>
</organism>
<name>A0AA40KCU5_9PEZI</name>
<dbReference type="Proteomes" id="UP001172155">
    <property type="component" value="Unassembled WGS sequence"/>
</dbReference>
<dbReference type="CDD" id="cd12148">
    <property type="entry name" value="fungal_TF_MHR"/>
    <property type="match status" value="1"/>
</dbReference>
<evidence type="ECO:0000256" key="2">
    <source>
        <dbReference type="ARBA" id="ARBA00022723"/>
    </source>
</evidence>
<dbReference type="InterPro" id="IPR001138">
    <property type="entry name" value="Zn2Cys6_DnaBD"/>
</dbReference>
<protein>
    <recommendedName>
        <fullName evidence="5">Zn(2)-C6 fungal-type domain-containing protein</fullName>
    </recommendedName>
</protein>
<dbReference type="Pfam" id="PF00172">
    <property type="entry name" value="Zn_clus"/>
    <property type="match status" value="1"/>
</dbReference>
<dbReference type="PANTHER" id="PTHR31001">
    <property type="entry name" value="UNCHARACTERIZED TRANSCRIPTIONAL REGULATORY PROTEIN"/>
    <property type="match status" value="1"/>
</dbReference>
<dbReference type="Gene3D" id="4.10.240.10">
    <property type="entry name" value="Zn(2)-C6 fungal-type DNA-binding domain"/>
    <property type="match status" value="1"/>
</dbReference>
<evidence type="ECO:0000259" key="5">
    <source>
        <dbReference type="PROSITE" id="PS50048"/>
    </source>
</evidence>
<dbReference type="PROSITE" id="PS00463">
    <property type="entry name" value="ZN2_CY6_FUNGAL_1"/>
    <property type="match status" value="1"/>
</dbReference>
<dbReference type="GO" id="GO:0003677">
    <property type="term" value="F:DNA binding"/>
    <property type="evidence" value="ECO:0007669"/>
    <property type="project" value="InterPro"/>
</dbReference>
<evidence type="ECO:0000256" key="3">
    <source>
        <dbReference type="ARBA" id="ARBA00023242"/>
    </source>
</evidence>
<dbReference type="GO" id="GO:0006351">
    <property type="term" value="P:DNA-templated transcription"/>
    <property type="evidence" value="ECO:0007669"/>
    <property type="project" value="InterPro"/>
</dbReference>
<evidence type="ECO:0000313" key="7">
    <source>
        <dbReference type="Proteomes" id="UP001172155"/>
    </source>
</evidence>